<dbReference type="SUPFAM" id="SSF53098">
    <property type="entry name" value="Ribonuclease H-like"/>
    <property type="match status" value="1"/>
</dbReference>
<evidence type="ECO:0000313" key="3">
    <source>
        <dbReference type="EMBL" id="CAD6185164.1"/>
    </source>
</evidence>
<accession>A0A8S1GQI7</accession>
<dbReference type="PANTHER" id="PTHR37984:SF15">
    <property type="entry name" value="INTEGRASE CATALYTIC DOMAIN-CONTAINING PROTEIN"/>
    <property type="match status" value="1"/>
</dbReference>
<organism evidence="3 4">
    <name type="scientific">Caenorhabditis auriculariae</name>
    <dbReference type="NCBI Taxonomy" id="2777116"/>
    <lineage>
        <taxon>Eukaryota</taxon>
        <taxon>Metazoa</taxon>
        <taxon>Ecdysozoa</taxon>
        <taxon>Nematoda</taxon>
        <taxon>Chromadorea</taxon>
        <taxon>Rhabditida</taxon>
        <taxon>Rhabditina</taxon>
        <taxon>Rhabditomorpha</taxon>
        <taxon>Rhabditoidea</taxon>
        <taxon>Rhabditidae</taxon>
        <taxon>Peloderinae</taxon>
        <taxon>Caenorhabditis</taxon>
    </lineage>
</organism>
<comment type="caution">
    <text evidence="3">The sequence shown here is derived from an EMBL/GenBank/DDBJ whole genome shotgun (WGS) entry which is preliminary data.</text>
</comment>
<dbReference type="PANTHER" id="PTHR37984">
    <property type="entry name" value="PROTEIN CBG26694"/>
    <property type="match status" value="1"/>
</dbReference>
<dbReference type="PROSITE" id="PS50994">
    <property type="entry name" value="INTEGRASE"/>
    <property type="match status" value="1"/>
</dbReference>
<reference evidence="3" key="1">
    <citation type="submission" date="2020-10" db="EMBL/GenBank/DDBJ databases">
        <authorList>
            <person name="Kikuchi T."/>
        </authorList>
    </citation>
    <scope>NUCLEOTIDE SEQUENCE</scope>
    <source>
        <strain evidence="3">NKZ352</strain>
    </source>
</reference>
<feature type="region of interest" description="Disordered" evidence="1">
    <location>
        <begin position="496"/>
        <end position="535"/>
    </location>
</feature>
<dbReference type="FunFam" id="3.30.420.10:FF:000032">
    <property type="entry name" value="Retrovirus-related Pol polyprotein from transposon 297-like Protein"/>
    <property type="match status" value="1"/>
</dbReference>
<protein>
    <recommendedName>
        <fullName evidence="2">Integrase catalytic domain-containing protein</fullName>
    </recommendedName>
</protein>
<dbReference type="Proteomes" id="UP000835052">
    <property type="component" value="Unassembled WGS sequence"/>
</dbReference>
<evidence type="ECO:0000259" key="2">
    <source>
        <dbReference type="PROSITE" id="PS50994"/>
    </source>
</evidence>
<dbReference type="GO" id="GO:0015074">
    <property type="term" value="P:DNA integration"/>
    <property type="evidence" value="ECO:0007669"/>
    <property type="project" value="InterPro"/>
</dbReference>
<evidence type="ECO:0000256" key="1">
    <source>
        <dbReference type="SAM" id="MobiDB-lite"/>
    </source>
</evidence>
<feature type="compositionally biased region" description="Basic residues" evidence="1">
    <location>
        <begin position="498"/>
        <end position="510"/>
    </location>
</feature>
<sequence>MRIRKFCCENQHDDNSWLKIAKVCLDKECVKCLLFNDAPQLTAPLNPYITSEPLEIVALDLIDMGRAASGNRYILTIIDHFTKFAAAHPIQNKIGETVATTLTENWLLRKGRIPETILTDQGNEFKNDLMETVTKMMGSKHVQTKSYNSRENGCVGRFKRTLESILKKKMAITTDWDKLVPAAVFAYNSTKHGTTGESPYFLMYGRDPRIPSEIEDKFKPKWVQNYLDSYKYTLMEVLYQAHDKARANLLKEGAAMKRQFDKKNKKEKTFPKVGDRVLLCVPTEAANSKHPKLVSGWSGPFREKETSGTSALITPILWKEDPMMLARVAAKPELILTMEELLAVQARLTCLLTVREILLLFDTRTSGAEPQQKKEKKRLGGSGIPAKRLDRSLGAEKEVLIVLPINVRWTQENAETLAKSCENIHAGTNYIVVPFHAEAAAIGCSVATMEKWANAKSTAVVFQKRILYTLKESAADLDEGGGDDFLVLAGLQNETGRTARRRSRTRKHRTAGGENRPGAGLSKAGGMFTKRESSRGEVLDPASVASSCLSVEAAPTTAENRVVALARRFNFPLL</sequence>
<name>A0A8S1GQI7_9PELO</name>
<feature type="domain" description="Integrase catalytic" evidence="2">
    <location>
        <begin position="49"/>
        <end position="207"/>
    </location>
</feature>
<gene>
    <name evidence="3" type="ORF">CAUJ_LOCUS1083</name>
</gene>
<evidence type="ECO:0000313" key="4">
    <source>
        <dbReference type="Proteomes" id="UP000835052"/>
    </source>
</evidence>
<dbReference type="Gene3D" id="3.30.420.10">
    <property type="entry name" value="Ribonuclease H-like superfamily/Ribonuclease H"/>
    <property type="match status" value="1"/>
</dbReference>
<dbReference type="InterPro" id="IPR001584">
    <property type="entry name" value="Integrase_cat-core"/>
</dbReference>
<dbReference type="OrthoDB" id="5839379at2759"/>
<dbReference type="InterPro" id="IPR050951">
    <property type="entry name" value="Retrovirus_Pol_polyprotein"/>
</dbReference>
<dbReference type="Pfam" id="PF00665">
    <property type="entry name" value="rve"/>
    <property type="match status" value="1"/>
</dbReference>
<dbReference type="AlphaFoldDB" id="A0A8S1GQI7"/>
<dbReference type="EMBL" id="CAJGYM010000002">
    <property type="protein sequence ID" value="CAD6185164.1"/>
    <property type="molecule type" value="Genomic_DNA"/>
</dbReference>
<dbReference type="InterPro" id="IPR012337">
    <property type="entry name" value="RNaseH-like_sf"/>
</dbReference>
<dbReference type="GO" id="GO:0003676">
    <property type="term" value="F:nucleic acid binding"/>
    <property type="evidence" value="ECO:0007669"/>
    <property type="project" value="InterPro"/>
</dbReference>
<dbReference type="InterPro" id="IPR036397">
    <property type="entry name" value="RNaseH_sf"/>
</dbReference>
<keyword evidence="4" id="KW-1185">Reference proteome</keyword>
<proteinExistence type="predicted"/>